<dbReference type="Gene3D" id="2.160.20.10">
    <property type="entry name" value="Single-stranded right-handed beta-helix, Pectin lyase-like"/>
    <property type="match status" value="2"/>
</dbReference>
<dbReference type="InterPro" id="IPR036779">
    <property type="entry name" value="LysM_dom_sf"/>
</dbReference>
<evidence type="ECO:0000256" key="2">
    <source>
        <dbReference type="SAM" id="SignalP"/>
    </source>
</evidence>
<dbReference type="FunFam" id="2.160.20.10:FF:000049">
    <property type="entry name" value="Putative exo-beta-1,3-glucanase"/>
    <property type="match status" value="1"/>
</dbReference>
<feature type="chain" id="PRO_5035454834" evidence="2">
    <location>
        <begin position="25"/>
        <end position="1357"/>
    </location>
</feature>
<dbReference type="SUPFAM" id="SSF51126">
    <property type="entry name" value="Pectin lyase-like"/>
    <property type="match status" value="2"/>
</dbReference>
<dbReference type="CDD" id="cd23668">
    <property type="entry name" value="GH55_beta13glucanase-like"/>
    <property type="match status" value="1"/>
</dbReference>
<comment type="similarity">
    <text evidence="1">Belongs to the secreted LysM effector family.</text>
</comment>
<dbReference type="Pfam" id="PF01476">
    <property type="entry name" value="LysM"/>
    <property type="match status" value="1"/>
</dbReference>
<dbReference type="PROSITE" id="PS51782">
    <property type="entry name" value="LYSM"/>
    <property type="match status" value="1"/>
</dbReference>
<proteinExistence type="inferred from homology"/>
<feature type="domain" description="LysM" evidence="3">
    <location>
        <begin position="1141"/>
        <end position="1187"/>
    </location>
</feature>
<dbReference type="Pfam" id="PF12708">
    <property type="entry name" value="Pect-lyase_RHGA_epim"/>
    <property type="match status" value="2"/>
</dbReference>
<organism evidence="4 5">
    <name type="scientific">Stachybotrys elegans</name>
    <dbReference type="NCBI Taxonomy" id="80388"/>
    <lineage>
        <taxon>Eukaryota</taxon>
        <taxon>Fungi</taxon>
        <taxon>Dikarya</taxon>
        <taxon>Ascomycota</taxon>
        <taxon>Pezizomycotina</taxon>
        <taxon>Sordariomycetes</taxon>
        <taxon>Hypocreomycetidae</taxon>
        <taxon>Hypocreales</taxon>
        <taxon>Stachybotryaceae</taxon>
        <taxon>Stachybotrys</taxon>
    </lineage>
</organism>
<evidence type="ECO:0000313" key="4">
    <source>
        <dbReference type="EMBL" id="KAH7309114.1"/>
    </source>
</evidence>
<dbReference type="GO" id="GO:0004650">
    <property type="term" value="F:polygalacturonase activity"/>
    <property type="evidence" value="ECO:0007669"/>
    <property type="project" value="InterPro"/>
</dbReference>
<gene>
    <name evidence="4" type="ORF">B0I35DRAFT_482846</name>
</gene>
<dbReference type="InterPro" id="IPR024535">
    <property type="entry name" value="RHGA/B-epi-like_pectate_lyase"/>
</dbReference>
<evidence type="ECO:0000259" key="3">
    <source>
        <dbReference type="PROSITE" id="PS51782"/>
    </source>
</evidence>
<sequence>MSRSRVPLLWGFTLLYVFLVGVFAEGSNSATRSNQTSPTDASATSIVEQALKVLAVVNKNRVEYPVFNANEFQDPDEDIKPAPLLDYTADPEEIISQIQRRANPSSDESPQSLSYRIPPDLAEAARMVAESSPQVPEGDHEDVAAAMRRKYSGEGLNDTNIPTEKQAPEGLLGSFAGASGGLEERASGYWMIDDQRFPGKSPFSPSNYKVWRNVKDYGAKGDGKTDDTVAINKAISDGARCGETCRTSTIAPAVVYFPPGTYLVSGSIIQYYNTQFLGDPLNVPTILAAKSFVGLGVFTSNKYVDDNVGWYLNTANFLRSIKNFKIDIRLTDPYAYICAIHWQVAQATSLENIEFYMLYNTEVPHSTQQGIYMENGSGGFLADLTFVGGNFGAYFGNQQFTTSHLVFSGCKTAVQVHWDWAWTMQDFIIESCTTGLVVTGGAGGEYSTGQSVGSIIFMDSIIANTPNAIVTSLHAENSTSFLLQNVGFFNVKTAITDSFQNRQLLAGGNEVYVESWGFGRITDAGGVGKFVNGLAIPVMNRTTSLTGSTYNKMKPNIFTRRRPKYYTTPASKIMNVRALGAKGDGVTDDTAVLNAILDGAANTSSIVYFPFGVYIIKDTLKVPMGSRIIGQVWSQIMATGANFEDELNPRAAVQVGLPEDPPGIIEIQDMMFTVSGPTAGAVLVEWNARESSKGSVAMWDSHFRVGGAVGSKLRKADCPKGTGKINPKCKAASMLMHLTPKSTAYLENVWAWVADHDLDIPTEDQIDIYVARGILIESQRAWLWGTSSEHCVFYQYQVSGAKDIFMGMIQTETPYFQPVPRAPQPFRTGLFPNDPTFKDCKSDDPRCFSSWALRIVDSSAVYILGAGLYSWFYDYSQTCLKTNDCQRKGVEVQESSDVWIYNLCTKAIVEMVSPWRGVATLAKNNVNGFLSSVLAWLEGAKATSGRRVFPGFQVYTMDELRNFDGSNVCKTALSSKILCDEWVGTFQQAQWRGTLNNKTLTDSVCDLGCRDSLRGWFGDVQTACRGFNISSQLPTTLGGRMWAGYNETCIKDSKTGQYCNDLIAAFSNVETINAMPTSEMCSECYVNRLAMMQNTSYSIYDQYYQSDLQLVYQKCGKTGPTHLPPQLDPLEQETEFCLSDKYYTTQKDNEACDQIALSNNVSSAALYSLNPQIQDCFSIPQGTKLCLPLSCRLINGANNGGSGMTCEGLEELNNLRSGDIRRYNPWVNYDCSNLDSSSATFGYYLCGGPQNGEYVYGDPGSGGDSVTPHPGSEYTLKPVEPPANSTVPPTTTRKCGKWHVAVEGDACVQICMAAEINISLLLAANPSLGADYAKCTTNLKRGNAYCVGPTYDWDDEV</sequence>
<reference evidence="4" key="1">
    <citation type="journal article" date="2021" name="Nat. Commun.">
        <title>Genetic determinants of endophytism in the Arabidopsis root mycobiome.</title>
        <authorList>
            <person name="Mesny F."/>
            <person name="Miyauchi S."/>
            <person name="Thiergart T."/>
            <person name="Pickel B."/>
            <person name="Atanasova L."/>
            <person name="Karlsson M."/>
            <person name="Huettel B."/>
            <person name="Barry K.W."/>
            <person name="Haridas S."/>
            <person name="Chen C."/>
            <person name="Bauer D."/>
            <person name="Andreopoulos W."/>
            <person name="Pangilinan J."/>
            <person name="LaButti K."/>
            <person name="Riley R."/>
            <person name="Lipzen A."/>
            <person name="Clum A."/>
            <person name="Drula E."/>
            <person name="Henrissat B."/>
            <person name="Kohler A."/>
            <person name="Grigoriev I.V."/>
            <person name="Martin F.M."/>
            <person name="Hacquard S."/>
        </authorList>
    </citation>
    <scope>NUCLEOTIDE SEQUENCE</scope>
    <source>
        <strain evidence="4">MPI-CAGE-CH-0235</strain>
    </source>
</reference>
<dbReference type="Gene3D" id="3.10.350.10">
    <property type="entry name" value="LysM domain"/>
    <property type="match status" value="2"/>
</dbReference>
<dbReference type="InterPro" id="IPR039279">
    <property type="entry name" value="QRT3-like"/>
</dbReference>
<dbReference type="InterPro" id="IPR011050">
    <property type="entry name" value="Pectin_lyase_fold/virulence"/>
</dbReference>
<dbReference type="InterPro" id="IPR018392">
    <property type="entry name" value="LysM"/>
</dbReference>
<comment type="caution">
    <text evidence="4">The sequence shown here is derived from an EMBL/GenBank/DDBJ whole genome shotgun (WGS) entry which is preliminary data.</text>
</comment>
<dbReference type="OrthoDB" id="5985073at2759"/>
<feature type="signal peptide" evidence="2">
    <location>
        <begin position="1"/>
        <end position="24"/>
    </location>
</feature>
<keyword evidence="2" id="KW-0732">Signal</keyword>
<dbReference type="PANTHER" id="PTHR33928">
    <property type="entry name" value="POLYGALACTURONASE QRT3"/>
    <property type="match status" value="1"/>
</dbReference>
<dbReference type="InterPro" id="IPR012334">
    <property type="entry name" value="Pectin_lyas_fold"/>
</dbReference>
<evidence type="ECO:0000256" key="1">
    <source>
        <dbReference type="ARBA" id="ARBA00044955"/>
    </source>
</evidence>
<protein>
    <submittedName>
        <fullName evidence="4">LysM domain protein</fullName>
    </submittedName>
</protein>
<evidence type="ECO:0000313" key="5">
    <source>
        <dbReference type="Proteomes" id="UP000813444"/>
    </source>
</evidence>
<name>A0A8K0WMR2_9HYPO</name>
<dbReference type="EMBL" id="JAGPNK010000014">
    <property type="protein sequence ID" value="KAH7309114.1"/>
    <property type="molecule type" value="Genomic_DNA"/>
</dbReference>
<keyword evidence="5" id="KW-1185">Reference proteome</keyword>
<dbReference type="PANTHER" id="PTHR33928:SF2">
    <property type="entry name" value="PECTATE LYASE SUPERFAMILY PROTEIN DOMAIN-CONTAINING PROTEIN-RELATED"/>
    <property type="match status" value="1"/>
</dbReference>
<accession>A0A8K0WMR2</accession>
<dbReference type="Proteomes" id="UP000813444">
    <property type="component" value="Unassembled WGS sequence"/>
</dbReference>